<proteinExistence type="predicted"/>
<keyword evidence="2" id="KW-0614">Plasmid</keyword>
<evidence type="ECO:0000313" key="2">
    <source>
        <dbReference type="EMBL" id="AJE23676.1"/>
    </source>
</evidence>
<evidence type="ECO:0008006" key="5">
    <source>
        <dbReference type="Google" id="ProtNLM"/>
    </source>
</evidence>
<evidence type="ECO:0000313" key="4">
    <source>
        <dbReference type="Proteomes" id="UP000068210"/>
    </source>
</evidence>
<dbReference type="HOGENOM" id="CLU_111021_0_0_6"/>
<dbReference type="AlphaFoldDB" id="A0A0C4WSK7"/>
<geneLocation type="plasmid" evidence="2 4">
    <name>pAcX50e</name>
</geneLocation>
<keyword evidence="1" id="KW-1133">Transmembrane helix</keyword>
<accession>A0A0C4WSK7</accession>
<dbReference type="KEGG" id="acx:Achr_f1520"/>
<feature type="transmembrane region" description="Helical" evidence="1">
    <location>
        <begin position="124"/>
        <end position="147"/>
    </location>
</feature>
<dbReference type="Proteomes" id="UP000068210">
    <property type="component" value="Plasmid pAcX50e"/>
</dbReference>
<keyword evidence="1" id="KW-0812">Transmembrane</keyword>
<dbReference type="InterPro" id="IPR022266">
    <property type="entry name" value="DtrJ-like"/>
</dbReference>
<evidence type="ECO:0000256" key="1">
    <source>
        <dbReference type="SAM" id="Phobius"/>
    </source>
</evidence>
<dbReference type="EMBL" id="CP010421">
    <property type="protein sequence ID" value="AJE23846.1"/>
    <property type="molecule type" value="Genomic_DNA"/>
</dbReference>
<dbReference type="Pfam" id="PF14348">
    <property type="entry name" value="DtrJ-like"/>
    <property type="match status" value="1"/>
</dbReference>
<feature type="transmembrane region" description="Helical" evidence="1">
    <location>
        <begin position="12"/>
        <end position="36"/>
    </location>
</feature>
<gene>
    <name evidence="2" type="ORF">Achr_e850</name>
    <name evidence="3" type="ORF">Achr_f1520</name>
</gene>
<sequence>MSEVIEEKWPKGLVTSLAFFFILVLMLATVVPNALIDRVLTLERQWGYDLLTQEDMSQVIRRTGSLYTTLVIDSGAKAAVSDLLMPRGERLVESFEAKVDGWFEYLASRGAALQKILYQMVYRIMMMLFWLPFLAVVLLPAVFAGWMRWHAKRHSFDYASPLLNNNAVAILSWGAILLLLSVLLPVPIPPLLVCTFILILVPVVLSLLISNLPKRI</sequence>
<geneLocation type="plasmid" evidence="3 4">
    <name>pAcX50f</name>
</geneLocation>
<protein>
    <recommendedName>
        <fullName evidence="5">DUF4400 domain-containing protein</fullName>
    </recommendedName>
</protein>
<feature type="transmembrane region" description="Helical" evidence="1">
    <location>
        <begin position="191"/>
        <end position="209"/>
    </location>
</feature>
<dbReference type="Proteomes" id="UP000068210">
    <property type="component" value="Plasmid pAcX50f"/>
</dbReference>
<dbReference type="EMBL" id="CP010420">
    <property type="protein sequence ID" value="AJE23676.1"/>
    <property type="molecule type" value="Genomic_DNA"/>
</dbReference>
<name>A0A0C4WSK7_9GAMM</name>
<organism evidence="2 4">
    <name type="scientific">Azotobacter chroococcum NCIMB 8003</name>
    <dbReference type="NCBI Taxonomy" id="1328314"/>
    <lineage>
        <taxon>Bacteria</taxon>
        <taxon>Pseudomonadati</taxon>
        <taxon>Pseudomonadota</taxon>
        <taxon>Gammaproteobacteria</taxon>
        <taxon>Pseudomonadales</taxon>
        <taxon>Pseudomonadaceae</taxon>
        <taxon>Azotobacter</taxon>
    </lineage>
</organism>
<reference evidence="2 4" key="1">
    <citation type="journal article" date="2015" name="PLoS ONE">
        <title>Azotobacter Genomes: The Genome of Azotobacter chroococcum NCIMB 8003 (ATCC 4412).</title>
        <authorList>
            <person name="Robson R.L."/>
            <person name="Jones R."/>
            <person name="Robson R.M."/>
            <person name="Schwartz A."/>
            <person name="Richardson T.H."/>
        </authorList>
    </citation>
    <scope>NUCLEOTIDE SEQUENCE [LARGE SCALE GENOMIC DNA]</scope>
    <source>
        <strain evidence="2 4">NCIMB 8003</strain>
        <plasmid evidence="2">pAcX50e</plasmid>
        <plasmid evidence="3">pAcX50f</plasmid>
        <plasmid evidence="4">Plasmid pAcX50e</plasmid>
        <plasmid evidence="4">Plasmid pAcX50f</plasmid>
    </source>
</reference>
<keyword evidence="4" id="KW-1185">Reference proteome</keyword>
<feature type="transmembrane region" description="Helical" evidence="1">
    <location>
        <begin position="167"/>
        <end position="184"/>
    </location>
</feature>
<dbReference type="KEGG" id="acx:Achr_e850"/>
<keyword evidence="1" id="KW-0472">Membrane</keyword>
<dbReference type="RefSeq" id="WP_040107219.1">
    <property type="nucleotide sequence ID" value="NZ_CP010420.1"/>
</dbReference>
<evidence type="ECO:0000313" key="3">
    <source>
        <dbReference type="EMBL" id="AJE23846.1"/>
    </source>
</evidence>